<accession>A0A495W8P6</accession>
<evidence type="ECO:0008006" key="3">
    <source>
        <dbReference type="Google" id="ProtNLM"/>
    </source>
</evidence>
<name>A0A495W8P6_9RHOO</name>
<gene>
    <name evidence="1" type="ORF">DFR40_2034</name>
</gene>
<evidence type="ECO:0000313" key="1">
    <source>
        <dbReference type="EMBL" id="RKT58092.1"/>
    </source>
</evidence>
<comment type="caution">
    <text evidence="1">The sequence shown here is derived from an EMBL/GenBank/DDBJ whole genome shotgun (WGS) entry which is preliminary data.</text>
</comment>
<dbReference type="Proteomes" id="UP000270626">
    <property type="component" value="Unassembled WGS sequence"/>
</dbReference>
<sequence>MGVSTTLMTIDEDIHWHDSLILSVRITPEKDLIEMRLLYPEEWRSNSYAERTVIFENAYGYKEFEGPLEGSPTILSVAVVATHDRWSQLRIETNAGYREVFCVDAYLKAR</sequence>
<reference evidence="1 2" key="1">
    <citation type="submission" date="2018-10" db="EMBL/GenBank/DDBJ databases">
        <title>Genomic Encyclopedia of Type Strains, Phase IV (KMG-IV): sequencing the most valuable type-strain genomes for metagenomic binning, comparative biology and taxonomic classification.</title>
        <authorList>
            <person name="Goeker M."/>
        </authorList>
    </citation>
    <scope>NUCLEOTIDE SEQUENCE [LARGE SCALE GENOMIC DNA]</scope>
    <source>
        <strain evidence="1 2">DSM 23841</strain>
    </source>
</reference>
<dbReference type="AlphaFoldDB" id="A0A495W8P6"/>
<evidence type="ECO:0000313" key="2">
    <source>
        <dbReference type="Proteomes" id="UP000270626"/>
    </source>
</evidence>
<protein>
    <recommendedName>
        <fullName evidence="3">Immunity protein 50 of polymorphic toxin system</fullName>
    </recommendedName>
</protein>
<keyword evidence="2" id="KW-1185">Reference proteome</keyword>
<organism evidence="1 2">
    <name type="scientific">Azonexus fungiphilus</name>
    <dbReference type="NCBI Taxonomy" id="146940"/>
    <lineage>
        <taxon>Bacteria</taxon>
        <taxon>Pseudomonadati</taxon>
        <taxon>Pseudomonadota</taxon>
        <taxon>Betaproteobacteria</taxon>
        <taxon>Rhodocyclales</taxon>
        <taxon>Azonexaceae</taxon>
        <taxon>Azonexus</taxon>
    </lineage>
</organism>
<proteinExistence type="predicted"/>
<dbReference type="EMBL" id="RBXP01000015">
    <property type="protein sequence ID" value="RKT58092.1"/>
    <property type="molecule type" value="Genomic_DNA"/>
</dbReference>